<dbReference type="Proteomes" id="UP000439965">
    <property type="component" value="Unassembled WGS sequence"/>
</dbReference>
<name>A0A6I4XQG7_ENTGA</name>
<reference evidence="1 2" key="1">
    <citation type="submission" date="2019-04" db="EMBL/GenBank/DDBJ databases">
        <title>Step-wise assembly of the neonatal virome modulated by breast feeding.</title>
        <authorList>
            <person name="Liang G."/>
            <person name="Bushman F."/>
        </authorList>
    </citation>
    <scope>NUCLEOTIDE SEQUENCE [LARGE SCALE GENOMIC DNA]</scope>
    <source>
        <strain evidence="1 2">E3404</strain>
    </source>
</reference>
<sequence>MKKSQAVQLIQELSNANGVSGFETEVVRILQHATADFTIQRLDAIKNLYLEKKNNLSEGPVVLFDAHSDEVGFMIQAIK</sequence>
<accession>A0A6I4XQG7</accession>
<feature type="non-terminal residue" evidence="1">
    <location>
        <position position="79"/>
    </location>
</feature>
<dbReference type="Gene3D" id="3.40.630.10">
    <property type="entry name" value="Zn peptidases"/>
    <property type="match status" value="1"/>
</dbReference>
<comment type="caution">
    <text evidence="1">The sequence shown here is derived from an EMBL/GenBank/DDBJ whole genome shotgun (WGS) entry which is preliminary data.</text>
</comment>
<organism evidence="1 2">
    <name type="scientific">Enterococcus gallinarum</name>
    <dbReference type="NCBI Taxonomy" id="1353"/>
    <lineage>
        <taxon>Bacteria</taxon>
        <taxon>Bacillati</taxon>
        <taxon>Bacillota</taxon>
        <taxon>Bacilli</taxon>
        <taxon>Lactobacillales</taxon>
        <taxon>Enterococcaceae</taxon>
        <taxon>Enterococcus</taxon>
    </lineage>
</organism>
<proteinExistence type="predicted"/>
<dbReference type="AlphaFoldDB" id="A0A6I4XQG7"/>
<dbReference type="SUPFAM" id="SSF53187">
    <property type="entry name" value="Zn-dependent exopeptidases"/>
    <property type="match status" value="1"/>
</dbReference>
<evidence type="ECO:0000313" key="1">
    <source>
        <dbReference type="EMBL" id="MXS28109.1"/>
    </source>
</evidence>
<gene>
    <name evidence="1" type="ORF">GTI89_18885</name>
</gene>
<protein>
    <submittedName>
        <fullName evidence="1">M42 family peptidase</fullName>
    </submittedName>
</protein>
<evidence type="ECO:0000313" key="2">
    <source>
        <dbReference type="Proteomes" id="UP000439965"/>
    </source>
</evidence>
<dbReference type="EMBL" id="WVTI01000512">
    <property type="protein sequence ID" value="MXS28109.1"/>
    <property type="molecule type" value="Genomic_DNA"/>
</dbReference>